<dbReference type="Proteomes" id="UP000177555">
    <property type="component" value="Unassembled WGS sequence"/>
</dbReference>
<dbReference type="Gene3D" id="1.10.260.40">
    <property type="entry name" value="lambda repressor-like DNA-binding domains"/>
    <property type="match status" value="1"/>
</dbReference>
<feature type="transmembrane region" description="Helical" evidence="1">
    <location>
        <begin position="105"/>
        <end position="123"/>
    </location>
</feature>
<dbReference type="Pfam" id="PF13413">
    <property type="entry name" value="HTH_25"/>
    <property type="match status" value="1"/>
</dbReference>
<dbReference type="EMBL" id="MFCP01000037">
    <property type="protein sequence ID" value="OGE27499.1"/>
    <property type="molecule type" value="Genomic_DNA"/>
</dbReference>
<name>A0A1F5JFW8_9BACT</name>
<evidence type="ECO:0000313" key="2">
    <source>
        <dbReference type="EMBL" id="OGE27499.1"/>
    </source>
</evidence>
<organism evidence="2 3">
    <name type="scientific">Candidatus Daviesbacteria bacterium RIFCSPHIGHO2_01_FULL_40_11</name>
    <dbReference type="NCBI Taxonomy" id="1797762"/>
    <lineage>
        <taxon>Bacteria</taxon>
        <taxon>Candidatus Daviesiibacteriota</taxon>
    </lineage>
</organism>
<proteinExistence type="predicted"/>
<accession>A0A1F5JFW8</accession>
<dbReference type="AlphaFoldDB" id="A0A1F5JFW8"/>
<keyword evidence="1" id="KW-0472">Membrane</keyword>
<evidence type="ECO:0000313" key="3">
    <source>
        <dbReference type="Proteomes" id="UP000177555"/>
    </source>
</evidence>
<comment type="caution">
    <text evidence="2">The sequence shown here is derived from an EMBL/GenBank/DDBJ whole genome shotgun (WGS) entry which is preliminary data.</text>
</comment>
<evidence type="ECO:0008006" key="4">
    <source>
        <dbReference type="Google" id="ProtNLM"/>
    </source>
</evidence>
<dbReference type="GO" id="GO:0003677">
    <property type="term" value="F:DNA binding"/>
    <property type="evidence" value="ECO:0007669"/>
    <property type="project" value="InterPro"/>
</dbReference>
<gene>
    <name evidence="2" type="ORF">A2867_01330</name>
</gene>
<dbReference type="Pfam" id="PF09136">
    <property type="entry name" value="Glucodextran_B"/>
    <property type="match status" value="1"/>
</dbReference>
<dbReference type="InterPro" id="IPR013783">
    <property type="entry name" value="Ig-like_fold"/>
</dbReference>
<evidence type="ECO:0000256" key="1">
    <source>
        <dbReference type="SAM" id="Phobius"/>
    </source>
</evidence>
<protein>
    <recommendedName>
        <fullName evidence="4">HTH cro/C1-type domain-containing protein</fullName>
    </recommendedName>
</protein>
<reference evidence="2 3" key="1">
    <citation type="journal article" date="2016" name="Nat. Commun.">
        <title>Thousands of microbial genomes shed light on interconnected biogeochemical processes in an aquifer system.</title>
        <authorList>
            <person name="Anantharaman K."/>
            <person name="Brown C.T."/>
            <person name="Hug L.A."/>
            <person name="Sharon I."/>
            <person name="Castelle C.J."/>
            <person name="Probst A.J."/>
            <person name="Thomas B.C."/>
            <person name="Singh A."/>
            <person name="Wilkins M.J."/>
            <person name="Karaoz U."/>
            <person name="Brodie E.L."/>
            <person name="Williams K.H."/>
            <person name="Hubbard S.S."/>
            <person name="Banfield J.F."/>
        </authorList>
    </citation>
    <scope>NUCLEOTIDE SEQUENCE [LARGE SCALE GENOMIC DNA]</scope>
</reference>
<dbReference type="InterPro" id="IPR050400">
    <property type="entry name" value="Bact_Cytoskel_RodZ"/>
</dbReference>
<keyword evidence="1" id="KW-1133">Transmembrane helix</keyword>
<dbReference type="PANTHER" id="PTHR34475:SF1">
    <property type="entry name" value="CYTOSKELETON PROTEIN RODZ"/>
    <property type="match status" value="1"/>
</dbReference>
<dbReference type="Gene3D" id="2.60.40.10">
    <property type="entry name" value="Immunoglobulins"/>
    <property type="match status" value="1"/>
</dbReference>
<keyword evidence="1" id="KW-0812">Transmembrane</keyword>
<dbReference type="InterPro" id="IPR010982">
    <property type="entry name" value="Lambda_DNA-bd_dom_sf"/>
</dbReference>
<sequence length="212" mass="24249">MRTVGQILREERERKFYTLEEIEKATKIRKELLEALEAGQYSKLPPPTFVQGFIKNYGKFLKLDIDKLLAIFRREFSEGAHPPRILDSFKDPVEKKRFKLTPARAFGGVILSLIIIFFVYLWIEYRFLIGGPFLEVNQPVNQFNSSSATVQVIGRTDPEASLSINNQEIGVDPSGKFSQEIKLSDDINTIEISAVSKSGKVTKVERTVFFKR</sequence>
<dbReference type="PANTHER" id="PTHR34475">
    <property type="match status" value="1"/>
</dbReference>